<accession>A0AAV9J1U0</accession>
<sequence length="452" mass="50569">MRIKRRDRKSITQNLACWGGIFLAILFVPIAKVLPRWSTWWRGGNAEEVFHRSRIRERATAPLPLCPDGQRGPSPATIESLWSQRQTDGAAAYVHRRVLVYRESAGSTAGWGNRLLGIASAFVVAAVSQRTLFIDVPGFGQVLNYTNDLRRWDAVVTPKPLTLRWRLVEDDHIITRLSGRMRRQYERLASAAPETWFRRTDGSDAAIAVWESNQWLVPLLYLNPHLRETLCARLGSRPFHVVANRLFQPAPAVQQVMARFCHRTGLLCQADDPSNTSKSVIGVHVRAHASAPRWRPHRVRGRRLDALWKCARLAQAHRSKSCAFFVSSDSPSVLRAAGAILSDSHVARVVPALDANASAVAPEHLNDILAVADMMLLARCEPLVLSAGSTFGMCAAGLSRSSSWPFTITRMDGCVRVPQREPCQHHFYRMWSHAHASRIAEMVNHAHFGCLV</sequence>
<evidence type="ECO:0000256" key="4">
    <source>
        <dbReference type="ARBA" id="ARBA00023180"/>
    </source>
</evidence>
<evidence type="ECO:0000256" key="3">
    <source>
        <dbReference type="ARBA" id="ARBA00022679"/>
    </source>
</evidence>
<keyword evidence="3" id="KW-0808">Transferase</keyword>
<dbReference type="GO" id="GO:0016020">
    <property type="term" value="C:membrane"/>
    <property type="evidence" value="ECO:0007669"/>
    <property type="project" value="InterPro"/>
</dbReference>
<evidence type="ECO:0008006" key="8">
    <source>
        <dbReference type="Google" id="ProtNLM"/>
    </source>
</evidence>
<dbReference type="Gene3D" id="3.40.50.11350">
    <property type="match status" value="1"/>
</dbReference>
<dbReference type="AlphaFoldDB" id="A0AAV9J1U0"/>
<dbReference type="InterPro" id="IPR004938">
    <property type="entry name" value="XG_FTase"/>
</dbReference>
<reference evidence="6 7" key="1">
    <citation type="submission" date="2022-07" db="EMBL/GenBank/DDBJ databases">
        <title>Genome-wide signatures of adaptation to extreme environments.</title>
        <authorList>
            <person name="Cho C.H."/>
            <person name="Yoon H.S."/>
        </authorList>
    </citation>
    <scope>NUCLEOTIDE SEQUENCE [LARGE SCALE GENOMIC DNA]</scope>
    <source>
        <strain evidence="6 7">DBV 063 E5</strain>
    </source>
</reference>
<gene>
    <name evidence="6" type="ORF">CDCA_CDCA17G4338</name>
</gene>
<comment type="similarity">
    <text evidence="1">Belongs to the glycosyltransferase 37 family.</text>
</comment>
<dbReference type="PANTHER" id="PTHR31889:SF2">
    <property type="entry name" value="FUCOSYLTRANSFERASE 3"/>
    <property type="match status" value="1"/>
</dbReference>
<evidence type="ECO:0000313" key="6">
    <source>
        <dbReference type="EMBL" id="KAK4538313.1"/>
    </source>
</evidence>
<protein>
    <recommendedName>
        <fullName evidence="8">Fucosyltransferase</fullName>
    </recommendedName>
</protein>
<proteinExistence type="inferred from homology"/>
<keyword evidence="5" id="KW-0961">Cell wall biogenesis/degradation</keyword>
<name>A0AAV9J1U0_CYACA</name>
<comment type="caution">
    <text evidence="6">The sequence shown here is derived from an EMBL/GenBank/DDBJ whole genome shotgun (WGS) entry which is preliminary data.</text>
</comment>
<evidence type="ECO:0000256" key="1">
    <source>
        <dbReference type="ARBA" id="ARBA00010481"/>
    </source>
</evidence>
<evidence type="ECO:0000256" key="5">
    <source>
        <dbReference type="ARBA" id="ARBA00023316"/>
    </source>
</evidence>
<evidence type="ECO:0000313" key="7">
    <source>
        <dbReference type="Proteomes" id="UP001301350"/>
    </source>
</evidence>
<evidence type="ECO:0000256" key="2">
    <source>
        <dbReference type="ARBA" id="ARBA00022676"/>
    </source>
</evidence>
<dbReference type="GO" id="GO:0071555">
    <property type="term" value="P:cell wall organization"/>
    <property type="evidence" value="ECO:0007669"/>
    <property type="project" value="UniProtKB-KW"/>
</dbReference>
<keyword evidence="7" id="KW-1185">Reference proteome</keyword>
<dbReference type="GO" id="GO:0008107">
    <property type="term" value="F:galactoside 2-alpha-L-fucosyltransferase activity"/>
    <property type="evidence" value="ECO:0007669"/>
    <property type="project" value="InterPro"/>
</dbReference>
<dbReference type="Proteomes" id="UP001301350">
    <property type="component" value="Unassembled WGS sequence"/>
</dbReference>
<keyword evidence="2" id="KW-0328">Glycosyltransferase</keyword>
<organism evidence="6 7">
    <name type="scientific">Cyanidium caldarium</name>
    <name type="common">Red alga</name>
    <dbReference type="NCBI Taxonomy" id="2771"/>
    <lineage>
        <taxon>Eukaryota</taxon>
        <taxon>Rhodophyta</taxon>
        <taxon>Bangiophyceae</taxon>
        <taxon>Cyanidiales</taxon>
        <taxon>Cyanidiaceae</taxon>
        <taxon>Cyanidium</taxon>
    </lineage>
</organism>
<dbReference type="GO" id="GO:0042546">
    <property type="term" value="P:cell wall biogenesis"/>
    <property type="evidence" value="ECO:0007669"/>
    <property type="project" value="InterPro"/>
</dbReference>
<dbReference type="PANTHER" id="PTHR31889">
    <property type="entry name" value="FUCOSYLTRANSFERASE 2-RELATED"/>
    <property type="match status" value="1"/>
</dbReference>
<keyword evidence="4" id="KW-0325">Glycoprotein</keyword>
<dbReference type="EMBL" id="JANCYW010000017">
    <property type="protein sequence ID" value="KAK4538313.1"/>
    <property type="molecule type" value="Genomic_DNA"/>
</dbReference>